<dbReference type="InterPro" id="IPR016181">
    <property type="entry name" value="Acyl_CoA_acyltransferase"/>
</dbReference>
<evidence type="ECO:0000259" key="1">
    <source>
        <dbReference type="PROSITE" id="PS51186"/>
    </source>
</evidence>
<dbReference type="RefSeq" id="XP_033671940.1">
    <property type="nucleotide sequence ID" value="XM_033804746.1"/>
</dbReference>
<organism evidence="2 3">
    <name type="scientific">Zasmidium cellare ATCC 36951</name>
    <dbReference type="NCBI Taxonomy" id="1080233"/>
    <lineage>
        <taxon>Eukaryota</taxon>
        <taxon>Fungi</taxon>
        <taxon>Dikarya</taxon>
        <taxon>Ascomycota</taxon>
        <taxon>Pezizomycotina</taxon>
        <taxon>Dothideomycetes</taxon>
        <taxon>Dothideomycetidae</taxon>
        <taxon>Mycosphaerellales</taxon>
        <taxon>Mycosphaerellaceae</taxon>
        <taxon>Zasmidium</taxon>
    </lineage>
</organism>
<reference evidence="2" key="1">
    <citation type="journal article" date="2020" name="Stud. Mycol.">
        <title>101 Dothideomycetes genomes: a test case for predicting lifestyles and emergence of pathogens.</title>
        <authorList>
            <person name="Haridas S."/>
            <person name="Albert R."/>
            <person name="Binder M."/>
            <person name="Bloem J."/>
            <person name="Labutti K."/>
            <person name="Salamov A."/>
            <person name="Andreopoulos B."/>
            <person name="Baker S."/>
            <person name="Barry K."/>
            <person name="Bills G."/>
            <person name="Bluhm B."/>
            <person name="Cannon C."/>
            <person name="Castanera R."/>
            <person name="Culley D."/>
            <person name="Daum C."/>
            <person name="Ezra D."/>
            <person name="Gonzalez J."/>
            <person name="Henrissat B."/>
            <person name="Kuo A."/>
            <person name="Liang C."/>
            <person name="Lipzen A."/>
            <person name="Lutzoni F."/>
            <person name="Magnuson J."/>
            <person name="Mondo S."/>
            <person name="Nolan M."/>
            <person name="Ohm R."/>
            <person name="Pangilinan J."/>
            <person name="Park H.-J."/>
            <person name="Ramirez L."/>
            <person name="Alfaro M."/>
            <person name="Sun H."/>
            <person name="Tritt A."/>
            <person name="Yoshinaga Y."/>
            <person name="Zwiers L.-H."/>
            <person name="Turgeon B."/>
            <person name="Goodwin S."/>
            <person name="Spatafora J."/>
            <person name="Crous P."/>
            <person name="Grigoriev I."/>
        </authorList>
    </citation>
    <scope>NUCLEOTIDE SEQUENCE</scope>
    <source>
        <strain evidence="2">ATCC 36951</strain>
    </source>
</reference>
<feature type="domain" description="N-acetyltransferase" evidence="1">
    <location>
        <begin position="18"/>
        <end position="189"/>
    </location>
</feature>
<dbReference type="Proteomes" id="UP000799537">
    <property type="component" value="Unassembled WGS sequence"/>
</dbReference>
<dbReference type="GeneID" id="54558018"/>
<protein>
    <recommendedName>
        <fullName evidence="1">N-acetyltransferase domain-containing protein</fullName>
    </recommendedName>
</protein>
<dbReference type="InterPro" id="IPR000182">
    <property type="entry name" value="GNAT_dom"/>
</dbReference>
<evidence type="ECO:0000313" key="3">
    <source>
        <dbReference type="Proteomes" id="UP000799537"/>
    </source>
</evidence>
<evidence type="ECO:0000313" key="2">
    <source>
        <dbReference type="EMBL" id="KAF2171051.1"/>
    </source>
</evidence>
<dbReference type="SUPFAM" id="SSF55729">
    <property type="entry name" value="Acyl-CoA N-acyltransferases (Nat)"/>
    <property type="match status" value="1"/>
</dbReference>
<dbReference type="AlphaFoldDB" id="A0A6A6CVB2"/>
<keyword evidence="3" id="KW-1185">Reference proteome</keyword>
<dbReference type="GO" id="GO:0016747">
    <property type="term" value="F:acyltransferase activity, transferring groups other than amino-acyl groups"/>
    <property type="evidence" value="ECO:0007669"/>
    <property type="project" value="InterPro"/>
</dbReference>
<proteinExistence type="predicted"/>
<dbReference type="EMBL" id="ML993584">
    <property type="protein sequence ID" value="KAF2171051.1"/>
    <property type="molecule type" value="Genomic_DNA"/>
</dbReference>
<sequence length="189" mass="21191">MATPDPKPQLYCHVIDSSNYQDDPSAIEKLFNLSQDIFDTVPGEVPQEQLDEEAKLPPETAPSSQLAAWHWGMAQPHAIIAYASTSPTPNPSTALAVFHGLPCLQPEIGYELFHLRVAAVKAESRGLGIFPMLMGRVQNHARECGWKEMTVITYPHRFVKMARILRSHGWKEMGIRERGPAFLFKISLE</sequence>
<accession>A0A6A6CVB2</accession>
<dbReference type="Gene3D" id="3.40.630.30">
    <property type="match status" value="1"/>
</dbReference>
<name>A0A6A6CVB2_ZASCE</name>
<gene>
    <name evidence="2" type="ORF">M409DRAFT_19024</name>
</gene>
<dbReference type="PROSITE" id="PS51186">
    <property type="entry name" value="GNAT"/>
    <property type="match status" value="1"/>
</dbReference>